<dbReference type="AlphaFoldDB" id="A0A0E9WVG6"/>
<reference evidence="1" key="1">
    <citation type="submission" date="2014-11" db="EMBL/GenBank/DDBJ databases">
        <authorList>
            <person name="Amaro Gonzalez C."/>
        </authorList>
    </citation>
    <scope>NUCLEOTIDE SEQUENCE</scope>
</reference>
<protein>
    <submittedName>
        <fullName evidence="1">Uncharacterized protein</fullName>
    </submittedName>
</protein>
<dbReference type="EMBL" id="GBXM01015089">
    <property type="protein sequence ID" value="JAH93488.1"/>
    <property type="molecule type" value="Transcribed_RNA"/>
</dbReference>
<evidence type="ECO:0000313" key="1">
    <source>
        <dbReference type="EMBL" id="JAH93488.1"/>
    </source>
</evidence>
<organism evidence="1">
    <name type="scientific">Anguilla anguilla</name>
    <name type="common">European freshwater eel</name>
    <name type="synonym">Muraena anguilla</name>
    <dbReference type="NCBI Taxonomy" id="7936"/>
    <lineage>
        <taxon>Eukaryota</taxon>
        <taxon>Metazoa</taxon>
        <taxon>Chordata</taxon>
        <taxon>Craniata</taxon>
        <taxon>Vertebrata</taxon>
        <taxon>Euteleostomi</taxon>
        <taxon>Actinopterygii</taxon>
        <taxon>Neopterygii</taxon>
        <taxon>Teleostei</taxon>
        <taxon>Anguilliformes</taxon>
        <taxon>Anguillidae</taxon>
        <taxon>Anguilla</taxon>
    </lineage>
</organism>
<proteinExistence type="predicted"/>
<sequence length="66" mass="7700">MDILRCTAMVLHRRQKEHRASVSGEFHQYAVTLHLFIHLFVYLSGTLQLTSLQVKSRHQIGYTQGF</sequence>
<name>A0A0E9WVG6_ANGAN</name>
<accession>A0A0E9WVG6</accession>
<reference evidence="1" key="2">
    <citation type="journal article" date="2015" name="Fish Shellfish Immunol.">
        <title>Early steps in the European eel (Anguilla anguilla)-Vibrio vulnificus interaction in the gills: Role of the RtxA13 toxin.</title>
        <authorList>
            <person name="Callol A."/>
            <person name="Pajuelo D."/>
            <person name="Ebbesson L."/>
            <person name="Teles M."/>
            <person name="MacKenzie S."/>
            <person name="Amaro C."/>
        </authorList>
    </citation>
    <scope>NUCLEOTIDE SEQUENCE</scope>
</reference>